<dbReference type="EMBL" id="MLAK01000353">
    <property type="protein sequence ID" value="OHT14543.1"/>
    <property type="molecule type" value="Genomic_DNA"/>
</dbReference>
<keyword evidence="3" id="KW-1185">Reference proteome</keyword>
<dbReference type="Gene3D" id="3.80.10.10">
    <property type="entry name" value="Ribonuclease Inhibitor"/>
    <property type="match status" value="1"/>
</dbReference>
<proteinExistence type="predicted"/>
<accession>A0A1J4KTC2</accession>
<name>A0A1J4KTC2_9EUKA</name>
<evidence type="ECO:0008006" key="4">
    <source>
        <dbReference type="Google" id="ProtNLM"/>
    </source>
</evidence>
<comment type="caution">
    <text evidence="2">The sequence shown here is derived from an EMBL/GenBank/DDBJ whole genome shotgun (WGS) entry which is preliminary data.</text>
</comment>
<dbReference type="OrthoDB" id="184583at2759"/>
<feature type="compositionally biased region" description="Basic and acidic residues" evidence="1">
    <location>
        <begin position="89"/>
        <end position="99"/>
    </location>
</feature>
<dbReference type="AlphaFoldDB" id="A0A1J4KTC2"/>
<evidence type="ECO:0000313" key="3">
    <source>
        <dbReference type="Proteomes" id="UP000179807"/>
    </source>
</evidence>
<feature type="region of interest" description="Disordered" evidence="1">
    <location>
        <begin position="775"/>
        <end position="817"/>
    </location>
</feature>
<evidence type="ECO:0000313" key="2">
    <source>
        <dbReference type="EMBL" id="OHT14543.1"/>
    </source>
</evidence>
<dbReference type="VEuPathDB" id="TrichDB:TRFO_15082"/>
<feature type="compositionally biased region" description="Acidic residues" evidence="1">
    <location>
        <begin position="775"/>
        <end position="784"/>
    </location>
</feature>
<feature type="region of interest" description="Disordered" evidence="1">
    <location>
        <begin position="830"/>
        <end position="875"/>
    </location>
</feature>
<dbReference type="InterPro" id="IPR032675">
    <property type="entry name" value="LRR_dom_sf"/>
</dbReference>
<sequence>MSEKVIKKAILECEKTPNTLAFYASSAKAFKGKKKIIAIITNRGIQARDGRSLKITNDISWDALKSIQIADSTLILEYENNPQIQTKPQKIESQTKGKNLENQNNDKNSNDEKNQNNAKNQNNEKSQKSNKTVQNSGLIQIDIIFQENFKQFFENLADVIQRILTKQELKLLNFKSFNCYPVSPTSNSIRARLLLTSEKVGISLSPQSMAKLTSLVLFQNPVLDINEWKNESLLIFDSLPLMKFVKSLNISEIKGNEDFKSVYSYLTSLLPQCKFLRHIEISNWKVDSFFPEFLNLISTNKKLKLSSLVFGEDSNLKKDDLELIQTSILESNIHSIGFNKAFQTNDQPNDGLRQFYSILNDDFCKHIWSLNLDHTKNLDFNILLPKLQTLTSLSFEKCHIDLYSFLRTLGNHQLNNLVYLNLSRNKCTSRIDTRITLPPSLSHIYVNNVSWSGESLLSFFDFIFRAKKTTENFNNLHISIANADAFANQWNSVFQFFDNVKFTGLHTLIWDNNPVSPSLFKFLKMNESLKSLSMLGCFDHNYSDIILGMAEYLKSAKNLENLSIRGSETAFLGEKFSVIVDAITDHPNLKTLNLSNSGCGNSGLLFFIPLLVNNQFPSLKLLEIDGMKPFSDKPEQYIELLTTFVKESKNIKISFPKHDLLQLLKENKISEEVYFEIRELFKFQGDQNLSENGEIEDEIPEEENYGNFRFGKVENSKLDENPIFIIHSNKLLSSNFPKFFEEDEHNDLLDQISKEKAEIISRNAQISLIEYDYSNEEEEEEEYSEPPQPMKLKISSSHQKSQNQTNNKSGKLDKKVSHRDGVEKSMNFHSTILDNYSPPVSPKAKHTDSKSRSKSSVKTESLRSNGRNLSNRSTKKLFEKNGLSTFAQQQIKLFKEENALEEFLPFPEIEAPSYDDRRWDATDIELSLDVLYKNMKDEKVTRKKTPK</sequence>
<evidence type="ECO:0000256" key="1">
    <source>
        <dbReference type="SAM" id="MobiDB-lite"/>
    </source>
</evidence>
<dbReference type="GeneID" id="94832886"/>
<feature type="compositionally biased region" description="Low complexity" evidence="1">
    <location>
        <begin position="115"/>
        <end position="124"/>
    </location>
</feature>
<dbReference type="SUPFAM" id="SSF52047">
    <property type="entry name" value="RNI-like"/>
    <property type="match status" value="1"/>
</dbReference>
<feature type="region of interest" description="Disordered" evidence="1">
    <location>
        <begin position="85"/>
        <end position="131"/>
    </location>
</feature>
<organism evidence="2 3">
    <name type="scientific">Tritrichomonas foetus</name>
    <dbReference type="NCBI Taxonomy" id="1144522"/>
    <lineage>
        <taxon>Eukaryota</taxon>
        <taxon>Metamonada</taxon>
        <taxon>Parabasalia</taxon>
        <taxon>Tritrichomonadida</taxon>
        <taxon>Tritrichomonadidae</taxon>
        <taxon>Tritrichomonas</taxon>
    </lineage>
</organism>
<dbReference type="Proteomes" id="UP000179807">
    <property type="component" value="Unassembled WGS sequence"/>
</dbReference>
<feature type="compositionally biased region" description="Polar residues" evidence="1">
    <location>
        <begin position="854"/>
        <end position="872"/>
    </location>
</feature>
<reference evidence="2" key="1">
    <citation type="submission" date="2016-10" db="EMBL/GenBank/DDBJ databases">
        <authorList>
            <person name="Benchimol M."/>
            <person name="Almeida L.G."/>
            <person name="Vasconcelos A.T."/>
            <person name="Perreira-Neves A."/>
            <person name="Rosa I.A."/>
            <person name="Tasca T."/>
            <person name="Bogo M.R."/>
            <person name="de Souza W."/>
        </authorList>
    </citation>
    <scope>NUCLEOTIDE SEQUENCE [LARGE SCALE GENOMIC DNA]</scope>
    <source>
        <strain evidence="2">K</strain>
    </source>
</reference>
<feature type="compositionally biased region" description="Polar residues" evidence="1">
    <location>
        <begin position="794"/>
        <end position="809"/>
    </location>
</feature>
<gene>
    <name evidence="2" type="ORF">TRFO_15082</name>
</gene>
<dbReference type="RefSeq" id="XP_068367679.1">
    <property type="nucleotide sequence ID" value="XM_068498182.1"/>
</dbReference>
<protein>
    <recommendedName>
        <fullName evidence="4">Leucine Rich Repeat family protein</fullName>
    </recommendedName>
</protein>